<keyword evidence="3" id="KW-1185">Reference proteome</keyword>
<dbReference type="Proteomes" id="UP001497516">
    <property type="component" value="Chromosome 8"/>
</dbReference>
<accession>A0AAV2G6A7</accession>
<sequence>MPSMCKSLGATIDVAASVAQPSPTEGDASSGKLNLDTSDQDLEKRSASGHIVDWRFRKKKQGARDGLEIERRKNSPESRIPRGETKELGRSTPSRRDKDSPPEERSVEVSPRFCRSNRQLQTWIWNRRRRRRARDQ</sequence>
<name>A0AAV2G6A7_9ROSI</name>
<evidence type="ECO:0000313" key="2">
    <source>
        <dbReference type="EMBL" id="CAL1406036.1"/>
    </source>
</evidence>
<gene>
    <name evidence="2" type="ORF">LTRI10_LOCUS45790</name>
</gene>
<feature type="region of interest" description="Disordered" evidence="1">
    <location>
        <begin position="16"/>
        <end position="113"/>
    </location>
</feature>
<protein>
    <submittedName>
        <fullName evidence="2">Uncharacterized protein</fullName>
    </submittedName>
</protein>
<feature type="compositionally biased region" description="Basic and acidic residues" evidence="1">
    <location>
        <begin position="62"/>
        <end position="107"/>
    </location>
</feature>
<evidence type="ECO:0000256" key="1">
    <source>
        <dbReference type="SAM" id="MobiDB-lite"/>
    </source>
</evidence>
<reference evidence="2 3" key="1">
    <citation type="submission" date="2024-04" db="EMBL/GenBank/DDBJ databases">
        <authorList>
            <person name="Fracassetti M."/>
        </authorList>
    </citation>
    <scope>NUCLEOTIDE SEQUENCE [LARGE SCALE GENOMIC DNA]</scope>
</reference>
<evidence type="ECO:0000313" key="3">
    <source>
        <dbReference type="Proteomes" id="UP001497516"/>
    </source>
</evidence>
<dbReference type="EMBL" id="OZ034821">
    <property type="protein sequence ID" value="CAL1406036.1"/>
    <property type="molecule type" value="Genomic_DNA"/>
</dbReference>
<proteinExistence type="predicted"/>
<organism evidence="2 3">
    <name type="scientific">Linum trigynum</name>
    <dbReference type="NCBI Taxonomy" id="586398"/>
    <lineage>
        <taxon>Eukaryota</taxon>
        <taxon>Viridiplantae</taxon>
        <taxon>Streptophyta</taxon>
        <taxon>Embryophyta</taxon>
        <taxon>Tracheophyta</taxon>
        <taxon>Spermatophyta</taxon>
        <taxon>Magnoliopsida</taxon>
        <taxon>eudicotyledons</taxon>
        <taxon>Gunneridae</taxon>
        <taxon>Pentapetalae</taxon>
        <taxon>rosids</taxon>
        <taxon>fabids</taxon>
        <taxon>Malpighiales</taxon>
        <taxon>Linaceae</taxon>
        <taxon>Linum</taxon>
    </lineage>
</organism>
<dbReference type="AlphaFoldDB" id="A0AAV2G6A7"/>